<dbReference type="Proteomes" id="UP001172155">
    <property type="component" value="Unassembled WGS sequence"/>
</dbReference>
<proteinExistence type="predicted"/>
<gene>
    <name evidence="3" type="ORF">B0T18DRAFT_22267</name>
</gene>
<organism evidence="3 4">
    <name type="scientific">Schizothecium vesticola</name>
    <dbReference type="NCBI Taxonomy" id="314040"/>
    <lineage>
        <taxon>Eukaryota</taxon>
        <taxon>Fungi</taxon>
        <taxon>Dikarya</taxon>
        <taxon>Ascomycota</taxon>
        <taxon>Pezizomycotina</taxon>
        <taxon>Sordariomycetes</taxon>
        <taxon>Sordariomycetidae</taxon>
        <taxon>Sordariales</taxon>
        <taxon>Schizotheciaceae</taxon>
        <taxon>Schizothecium</taxon>
    </lineage>
</organism>
<feature type="chain" id="PRO_5041207131" evidence="2">
    <location>
        <begin position="22"/>
        <end position="132"/>
    </location>
</feature>
<feature type="signal peptide" evidence="2">
    <location>
        <begin position="1"/>
        <end position="21"/>
    </location>
</feature>
<accession>A0AA40F9M3</accession>
<comment type="caution">
    <text evidence="3">The sequence shown here is derived from an EMBL/GenBank/DDBJ whole genome shotgun (WGS) entry which is preliminary data.</text>
</comment>
<protein>
    <submittedName>
        <fullName evidence="3">Uncharacterized protein</fullName>
    </submittedName>
</protein>
<sequence>MPPNPGVTILLLCYAFLGVLASPIVLHSRDDVLPPRATALNVFAALFTILVLIIIAMWVIMRLINQALTKLSATVTGSGTSSSTSGTGETSTTLSEVVNYVWTTKTKGYAVSLQTGKVVGEVRRGPEGVVRV</sequence>
<keyword evidence="1" id="KW-0472">Membrane</keyword>
<evidence type="ECO:0000313" key="3">
    <source>
        <dbReference type="EMBL" id="KAK0753758.1"/>
    </source>
</evidence>
<dbReference type="AlphaFoldDB" id="A0AA40F9M3"/>
<keyword evidence="2" id="KW-0732">Signal</keyword>
<keyword evidence="1" id="KW-1133">Transmembrane helix</keyword>
<keyword evidence="4" id="KW-1185">Reference proteome</keyword>
<keyword evidence="1" id="KW-0812">Transmembrane</keyword>
<feature type="transmembrane region" description="Helical" evidence="1">
    <location>
        <begin position="37"/>
        <end position="60"/>
    </location>
</feature>
<evidence type="ECO:0000256" key="2">
    <source>
        <dbReference type="SAM" id="SignalP"/>
    </source>
</evidence>
<dbReference type="EMBL" id="JAUKUD010000001">
    <property type="protein sequence ID" value="KAK0753758.1"/>
    <property type="molecule type" value="Genomic_DNA"/>
</dbReference>
<name>A0AA40F9M3_9PEZI</name>
<evidence type="ECO:0000256" key="1">
    <source>
        <dbReference type="SAM" id="Phobius"/>
    </source>
</evidence>
<reference evidence="3" key="1">
    <citation type="submission" date="2023-06" db="EMBL/GenBank/DDBJ databases">
        <title>Genome-scale phylogeny and comparative genomics of the fungal order Sordariales.</title>
        <authorList>
            <consortium name="Lawrence Berkeley National Laboratory"/>
            <person name="Hensen N."/>
            <person name="Bonometti L."/>
            <person name="Westerberg I."/>
            <person name="Brannstrom I.O."/>
            <person name="Guillou S."/>
            <person name="Cros-Aarteil S."/>
            <person name="Calhoun S."/>
            <person name="Haridas S."/>
            <person name="Kuo A."/>
            <person name="Mondo S."/>
            <person name="Pangilinan J."/>
            <person name="Riley R."/>
            <person name="LaButti K."/>
            <person name="Andreopoulos B."/>
            <person name="Lipzen A."/>
            <person name="Chen C."/>
            <person name="Yanf M."/>
            <person name="Daum C."/>
            <person name="Ng V."/>
            <person name="Clum A."/>
            <person name="Steindorff A."/>
            <person name="Ohm R."/>
            <person name="Martin F."/>
            <person name="Silar P."/>
            <person name="Natvig D."/>
            <person name="Lalanne C."/>
            <person name="Gautier V."/>
            <person name="Ament-velasquez S.L."/>
            <person name="Kruys A."/>
            <person name="Hutchinson M.I."/>
            <person name="Powell A.J."/>
            <person name="Barry K."/>
            <person name="Miller A.N."/>
            <person name="Grigoriev I.V."/>
            <person name="Debuchy R."/>
            <person name="Gladieux P."/>
            <person name="Thoren M.H."/>
            <person name="Johannesson H."/>
        </authorList>
    </citation>
    <scope>NUCLEOTIDE SEQUENCE</scope>
    <source>
        <strain evidence="3">SMH3187-1</strain>
    </source>
</reference>
<evidence type="ECO:0000313" key="4">
    <source>
        <dbReference type="Proteomes" id="UP001172155"/>
    </source>
</evidence>